<dbReference type="NCBIfam" id="TIGR00756">
    <property type="entry name" value="PPR"/>
    <property type="match status" value="2"/>
</dbReference>
<dbReference type="Proteomes" id="UP000541444">
    <property type="component" value="Unassembled WGS sequence"/>
</dbReference>
<feature type="repeat" description="PPR" evidence="2">
    <location>
        <begin position="21"/>
        <end position="55"/>
    </location>
</feature>
<accession>A0A7J7NSN7</accession>
<comment type="caution">
    <text evidence="3">The sequence shown here is derived from an EMBL/GenBank/DDBJ whole genome shotgun (WGS) entry which is preliminary data.</text>
</comment>
<keyword evidence="4" id="KW-1185">Reference proteome</keyword>
<keyword evidence="1" id="KW-0677">Repeat</keyword>
<evidence type="ECO:0008006" key="5">
    <source>
        <dbReference type="Google" id="ProtNLM"/>
    </source>
</evidence>
<dbReference type="InterPro" id="IPR011990">
    <property type="entry name" value="TPR-like_helical_dom_sf"/>
</dbReference>
<dbReference type="PROSITE" id="PS51375">
    <property type="entry name" value="PPR"/>
    <property type="match status" value="1"/>
</dbReference>
<evidence type="ECO:0000256" key="1">
    <source>
        <dbReference type="ARBA" id="ARBA00022737"/>
    </source>
</evidence>
<evidence type="ECO:0000313" key="4">
    <source>
        <dbReference type="Proteomes" id="UP000541444"/>
    </source>
</evidence>
<reference evidence="3 4" key="1">
    <citation type="journal article" date="2020" name="IScience">
        <title>Genome Sequencing of the Endangered Kingdonia uniflora (Circaeasteraceae, Ranunculales) Reveals Potential Mechanisms of Evolutionary Specialization.</title>
        <authorList>
            <person name="Sun Y."/>
            <person name="Deng T."/>
            <person name="Zhang A."/>
            <person name="Moore M.J."/>
            <person name="Landis J.B."/>
            <person name="Lin N."/>
            <person name="Zhang H."/>
            <person name="Zhang X."/>
            <person name="Huang J."/>
            <person name="Zhang X."/>
            <person name="Sun H."/>
            <person name="Wang H."/>
        </authorList>
    </citation>
    <scope>NUCLEOTIDE SEQUENCE [LARGE SCALE GENOMIC DNA]</scope>
    <source>
        <strain evidence="3">TB1705</strain>
        <tissue evidence="3">Leaf</tissue>
    </source>
</reference>
<protein>
    <recommendedName>
        <fullName evidence="5">Pentatricopeptide repeat-containing protein</fullName>
    </recommendedName>
</protein>
<dbReference type="GO" id="GO:0003723">
    <property type="term" value="F:RNA binding"/>
    <property type="evidence" value="ECO:0007669"/>
    <property type="project" value="InterPro"/>
</dbReference>
<gene>
    <name evidence="3" type="ORF">GIB67_038750</name>
</gene>
<dbReference type="PANTHER" id="PTHR47926">
    <property type="entry name" value="PENTATRICOPEPTIDE REPEAT-CONTAINING PROTEIN"/>
    <property type="match status" value="1"/>
</dbReference>
<dbReference type="GO" id="GO:0009451">
    <property type="term" value="P:RNA modification"/>
    <property type="evidence" value="ECO:0007669"/>
    <property type="project" value="InterPro"/>
</dbReference>
<evidence type="ECO:0000256" key="2">
    <source>
        <dbReference type="PROSITE-ProRule" id="PRU00708"/>
    </source>
</evidence>
<dbReference type="PANTHER" id="PTHR47926:SF510">
    <property type="entry name" value="PENTATRICOPEPTIDE REPEAT-CONTAINING PROTEIN"/>
    <property type="match status" value="1"/>
</dbReference>
<dbReference type="InterPro" id="IPR046960">
    <property type="entry name" value="PPR_At4g14850-like_plant"/>
</dbReference>
<dbReference type="EMBL" id="JACGCM010000601">
    <property type="protein sequence ID" value="KAF6170217.1"/>
    <property type="molecule type" value="Genomic_DNA"/>
</dbReference>
<dbReference type="InterPro" id="IPR002885">
    <property type="entry name" value="PPR_rpt"/>
</dbReference>
<sequence>MYTKCGNVEVARVIFDKMVVNSMTWNTMIDGYMRNGGFDEGIDLFDRMPVRDMVSWIALISGFVKRDCFEEVLDWFRKMQISGVEVDI</sequence>
<organism evidence="3 4">
    <name type="scientific">Kingdonia uniflora</name>
    <dbReference type="NCBI Taxonomy" id="39325"/>
    <lineage>
        <taxon>Eukaryota</taxon>
        <taxon>Viridiplantae</taxon>
        <taxon>Streptophyta</taxon>
        <taxon>Embryophyta</taxon>
        <taxon>Tracheophyta</taxon>
        <taxon>Spermatophyta</taxon>
        <taxon>Magnoliopsida</taxon>
        <taxon>Ranunculales</taxon>
        <taxon>Circaeasteraceae</taxon>
        <taxon>Kingdonia</taxon>
    </lineage>
</organism>
<dbReference type="AlphaFoldDB" id="A0A7J7NSN7"/>
<dbReference type="OrthoDB" id="1937829at2759"/>
<evidence type="ECO:0000313" key="3">
    <source>
        <dbReference type="EMBL" id="KAF6170217.1"/>
    </source>
</evidence>
<name>A0A7J7NSN7_9MAGN</name>
<dbReference type="Pfam" id="PF01535">
    <property type="entry name" value="PPR"/>
    <property type="match status" value="3"/>
</dbReference>
<dbReference type="Gene3D" id="1.25.40.10">
    <property type="entry name" value="Tetratricopeptide repeat domain"/>
    <property type="match status" value="1"/>
</dbReference>
<proteinExistence type="predicted"/>